<reference evidence="2" key="1">
    <citation type="submission" date="2016-01" db="EMBL/GenBank/DDBJ databases">
        <title>Genome sequencing of Roseivirga ehrenbergii KMM 6017.</title>
        <authorList>
            <person name="Selvaratnam C."/>
            <person name="Thevarajoo S."/>
            <person name="Goh K.M."/>
            <person name="Ee R."/>
            <person name="Chan K.-G."/>
            <person name="Chong C.S."/>
        </authorList>
    </citation>
    <scope>NUCLEOTIDE SEQUENCE [LARGE SCALE GENOMIC DNA]</scope>
    <source>
        <strain evidence="2">KMM 6017</strain>
    </source>
</reference>
<organism evidence="2 3">
    <name type="scientific">Roseivirga ehrenbergii (strain DSM 102268 / JCM 13514 / KCTC 12282 / NCIMB 14502 / KMM 6017)</name>
    <dbReference type="NCBI Taxonomy" id="279360"/>
    <lineage>
        <taxon>Bacteria</taxon>
        <taxon>Pseudomonadati</taxon>
        <taxon>Bacteroidota</taxon>
        <taxon>Cytophagia</taxon>
        <taxon>Cytophagales</taxon>
        <taxon>Roseivirgaceae</taxon>
        <taxon>Roseivirga</taxon>
    </lineage>
</organism>
<protein>
    <recommendedName>
        <fullName evidence="4">Adhesin domain-containing protein</fullName>
    </recommendedName>
</protein>
<gene>
    <name evidence="2" type="ORF">MB14_16840</name>
</gene>
<evidence type="ECO:0000313" key="2">
    <source>
        <dbReference type="EMBL" id="KYG79528.1"/>
    </source>
</evidence>
<accession>A0A150XLA4</accession>
<dbReference type="Proteomes" id="UP000075583">
    <property type="component" value="Unassembled WGS sequence"/>
</dbReference>
<name>A0A150XLA4_ROSEK</name>
<keyword evidence="3" id="KW-1185">Reference proteome</keyword>
<comment type="caution">
    <text evidence="2">The sequence shown here is derived from an EMBL/GenBank/DDBJ whole genome shotgun (WGS) entry which is preliminary data.</text>
</comment>
<dbReference type="OrthoDB" id="937739at2"/>
<dbReference type="AlphaFoldDB" id="A0A150XLA4"/>
<sequence>MMKVIKCMVLLLAFLPALMVKGQSETETVKKSFTVKNEKATWFAVCNIEGNIEVEAHDENTIEIEVQKQISGNQSEIKQGMEEVKLDFAQGDGFVRARFTTPNNQVREKDDPLACGWDWNQDRERVNYRARLDYKVKVPRNISVKISTVNNSDLYIKGVKGEVYANNVNGDVRLIDVESNTKASTVNGKIEVNYLKMPTEFAEFQTVNGEIEIFAPANLGAIYNFESQWGEVYSDFDFSQKLSPKLVANKGERGGTKYKIDNSNSYQVGSGGPEFSFKTLNGDIRVMKAKK</sequence>
<feature type="signal peptide" evidence="1">
    <location>
        <begin position="1"/>
        <end position="22"/>
    </location>
</feature>
<dbReference type="STRING" id="279360.MB14_16840"/>
<keyword evidence="1" id="KW-0732">Signal</keyword>
<dbReference type="EMBL" id="LQZQ01000006">
    <property type="protein sequence ID" value="KYG79528.1"/>
    <property type="molecule type" value="Genomic_DNA"/>
</dbReference>
<evidence type="ECO:0008006" key="4">
    <source>
        <dbReference type="Google" id="ProtNLM"/>
    </source>
</evidence>
<evidence type="ECO:0000313" key="3">
    <source>
        <dbReference type="Proteomes" id="UP000075583"/>
    </source>
</evidence>
<evidence type="ECO:0000256" key="1">
    <source>
        <dbReference type="SAM" id="SignalP"/>
    </source>
</evidence>
<dbReference type="RefSeq" id="WP_062590726.1">
    <property type="nucleotide sequence ID" value="NZ_LQZQ01000006.1"/>
</dbReference>
<feature type="chain" id="PRO_5007574925" description="Adhesin domain-containing protein" evidence="1">
    <location>
        <begin position="23"/>
        <end position="291"/>
    </location>
</feature>
<proteinExistence type="predicted"/>